<dbReference type="PROSITE" id="PS00474">
    <property type="entry name" value="RIBOSOMAL_L3"/>
    <property type="match status" value="1"/>
</dbReference>
<keyword evidence="4 7" id="KW-0689">Ribosomal protein</keyword>
<dbReference type="InterPro" id="IPR019927">
    <property type="entry name" value="Ribosomal_uL3_bac/org-type"/>
</dbReference>
<dbReference type="SUPFAM" id="SSF50447">
    <property type="entry name" value="Translation proteins"/>
    <property type="match status" value="1"/>
</dbReference>
<dbReference type="PANTHER" id="PTHR11229:SF16">
    <property type="entry name" value="LARGE RIBOSOMAL SUBUNIT PROTEIN UL3C"/>
    <property type="match status" value="1"/>
</dbReference>
<evidence type="ECO:0000256" key="9">
    <source>
        <dbReference type="SAM" id="MobiDB-lite"/>
    </source>
</evidence>
<reference evidence="10 11" key="1">
    <citation type="journal article" date="2016" name="Nat. Commun.">
        <title>Thousands of microbial genomes shed light on interconnected biogeochemical processes in an aquifer system.</title>
        <authorList>
            <person name="Anantharaman K."/>
            <person name="Brown C.T."/>
            <person name="Hug L.A."/>
            <person name="Sharon I."/>
            <person name="Castelle C.J."/>
            <person name="Probst A.J."/>
            <person name="Thomas B.C."/>
            <person name="Singh A."/>
            <person name="Wilkins M.J."/>
            <person name="Karaoz U."/>
            <person name="Brodie E.L."/>
            <person name="Williams K.H."/>
            <person name="Hubbard S.S."/>
            <person name="Banfield J.F."/>
        </authorList>
    </citation>
    <scope>NUCLEOTIDE SEQUENCE [LARGE SCALE GENOMIC DNA]</scope>
</reference>
<evidence type="ECO:0000256" key="7">
    <source>
        <dbReference type="RuleBase" id="RU003905"/>
    </source>
</evidence>
<keyword evidence="2 8" id="KW-0699">rRNA-binding</keyword>
<proteinExistence type="inferred from homology"/>
<evidence type="ECO:0000313" key="10">
    <source>
        <dbReference type="EMBL" id="OGD83954.1"/>
    </source>
</evidence>
<evidence type="ECO:0000256" key="1">
    <source>
        <dbReference type="ARBA" id="ARBA00006540"/>
    </source>
</evidence>
<dbReference type="PANTHER" id="PTHR11229">
    <property type="entry name" value="50S RIBOSOMAL PROTEIN L3"/>
    <property type="match status" value="1"/>
</dbReference>
<dbReference type="Gene3D" id="2.40.30.10">
    <property type="entry name" value="Translation factors"/>
    <property type="match status" value="1"/>
</dbReference>
<dbReference type="InterPro" id="IPR009000">
    <property type="entry name" value="Transl_B-barrel_sf"/>
</dbReference>
<keyword evidence="3 8" id="KW-0694">RNA-binding</keyword>
<dbReference type="GO" id="GO:0022625">
    <property type="term" value="C:cytosolic large ribosomal subunit"/>
    <property type="evidence" value="ECO:0007669"/>
    <property type="project" value="TreeGrafter"/>
</dbReference>
<sequence>MINQVYANKLSMSQAFDQGKRIPLTVLSVDSHTVSGNRTQDKNGYQSLVLSLGTKTKKGKTSPKSVREIRTSEEIEDQTVINLAEILTPGTLVNVTAISKGKGFAGVMKRHGFGGGPRTHGQSDRERAPGSIGRGTIPGRVIKGTRMAGRMGGENVCIRNLRIFSFDPQTNTLKVTGAIPGGRGALAKISIIKHVQNQ</sequence>
<accession>A0A1F5FWP1</accession>
<evidence type="ECO:0000256" key="5">
    <source>
        <dbReference type="ARBA" id="ARBA00023274"/>
    </source>
</evidence>
<evidence type="ECO:0000256" key="4">
    <source>
        <dbReference type="ARBA" id="ARBA00022980"/>
    </source>
</evidence>
<evidence type="ECO:0000256" key="2">
    <source>
        <dbReference type="ARBA" id="ARBA00022730"/>
    </source>
</evidence>
<dbReference type="FunFam" id="2.40.30.10:FF:000004">
    <property type="entry name" value="50S ribosomal protein L3"/>
    <property type="match status" value="1"/>
</dbReference>
<protein>
    <recommendedName>
        <fullName evidence="6 8">50S ribosomal protein L3</fullName>
    </recommendedName>
</protein>
<dbReference type="GO" id="GO:0019843">
    <property type="term" value="F:rRNA binding"/>
    <property type="evidence" value="ECO:0007669"/>
    <property type="project" value="UniProtKB-KW"/>
</dbReference>
<dbReference type="InterPro" id="IPR019926">
    <property type="entry name" value="Ribosomal_uL3_CS"/>
</dbReference>
<keyword evidence="5 7" id="KW-0687">Ribonucleoprotein</keyword>
<dbReference type="Pfam" id="PF00297">
    <property type="entry name" value="Ribosomal_L3"/>
    <property type="match status" value="1"/>
</dbReference>
<evidence type="ECO:0000256" key="6">
    <source>
        <dbReference type="NCBIfam" id="TIGR03625"/>
    </source>
</evidence>
<dbReference type="GO" id="GO:0006412">
    <property type="term" value="P:translation"/>
    <property type="evidence" value="ECO:0007669"/>
    <property type="project" value="UniProtKB-UniRule"/>
</dbReference>
<evidence type="ECO:0000256" key="8">
    <source>
        <dbReference type="RuleBase" id="RU003906"/>
    </source>
</evidence>
<dbReference type="Proteomes" id="UP000179237">
    <property type="component" value="Unassembled WGS sequence"/>
</dbReference>
<comment type="function">
    <text evidence="8">One of the primary rRNA binding proteins, it binds directly near the 3'-end of the 23S rRNA, where it nucleates assembly of the 50S subunit.</text>
</comment>
<evidence type="ECO:0000256" key="3">
    <source>
        <dbReference type="ARBA" id="ARBA00022884"/>
    </source>
</evidence>
<evidence type="ECO:0000313" key="11">
    <source>
        <dbReference type="Proteomes" id="UP000179237"/>
    </source>
</evidence>
<comment type="similarity">
    <text evidence="1 7">Belongs to the universal ribosomal protein uL3 family.</text>
</comment>
<feature type="region of interest" description="Disordered" evidence="9">
    <location>
        <begin position="113"/>
        <end position="136"/>
    </location>
</feature>
<dbReference type="EMBL" id="MFAQ01000005">
    <property type="protein sequence ID" value="OGD83954.1"/>
    <property type="molecule type" value="Genomic_DNA"/>
</dbReference>
<organism evidence="10 11">
    <name type="scientific">Candidatus Collierbacteria bacterium RIFOXYD1_FULL_40_9</name>
    <dbReference type="NCBI Taxonomy" id="1817731"/>
    <lineage>
        <taxon>Bacteria</taxon>
        <taxon>Candidatus Collieribacteriota</taxon>
    </lineage>
</organism>
<comment type="caution">
    <text evidence="10">The sequence shown here is derived from an EMBL/GenBank/DDBJ whole genome shotgun (WGS) entry which is preliminary data.</text>
</comment>
<dbReference type="GO" id="GO:0003735">
    <property type="term" value="F:structural constituent of ribosome"/>
    <property type="evidence" value="ECO:0007669"/>
    <property type="project" value="UniProtKB-UniRule"/>
</dbReference>
<comment type="subunit">
    <text evidence="8">Part of the 50S ribosomal subunit. Forms a cluster with proteins L14 and L19.</text>
</comment>
<dbReference type="InterPro" id="IPR000597">
    <property type="entry name" value="Ribosomal_uL3"/>
</dbReference>
<name>A0A1F5FWP1_9BACT</name>
<dbReference type="AlphaFoldDB" id="A0A1F5FWP1"/>
<gene>
    <name evidence="10" type="ORF">A2572_00145</name>
</gene>
<dbReference type="NCBIfam" id="TIGR03625">
    <property type="entry name" value="L3_bact"/>
    <property type="match status" value="1"/>
</dbReference>